<evidence type="ECO:0000259" key="1">
    <source>
        <dbReference type="Pfam" id="PF13460"/>
    </source>
</evidence>
<keyword evidence="3" id="KW-1185">Reference proteome</keyword>
<feature type="domain" description="NAD(P)-binding" evidence="1">
    <location>
        <begin position="7"/>
        <end position="144"/>
    </location>
</feature>
<dbReference type="Pfam" id="PF13460">
    <property type="entry name" value="NAD_binding_10"/>
    <property type="match status" value="1"/>
</dbReference>
<dbReference type="PANTHER" id="PTHR12126">
    <property type="entry name" value="NADH-UBIQUINONE OXIDOREDUCTASE 39 KDA SUBUNIT-RELATED"/>
    <property type="match status" value="1"/>
</dbReference>
<evidence type="ECO:0000313" key="2">
    <source>
        <dbReference type="EMBL" id="TPV33206.1"/>
    </source>
</evidence>
<dbReference type="InterPro" id="IPR036291">
    <property type="entry name" value="NAD(P)-bd_dom_sf"/>
</dbReference>
<dbReference type="InterPro" id="IPR051207">
    <property type="entry name" value="ComplexI_NDUFA9_subunit"/>
</dbReference>
<dbReference type="AlphaFoldDB" id="A0A506PH91"/>
<dbReference type="Gene3D" id="3.40.50.720">
    <property type="entry name" value="NAD(P)-binding Rossmann-like Domain"/>
    <property type="match status" value="1"/>
</dbReference>
<dbReference type="InterPro" id="IPR021295">
    <property type="entry name" value="DUF2867"/>
</dbReference>
<evidence type="ECO:0000313" key="3">
    <source>
        <dbReference type="Proteomes" id="UP000317332"/>
    </source>
</evidence>
<dbReference type="EMBL" id="VHIQ01000004">
    <property type="protein sequence ID" value="TPV33206.1"/>
    <property type="molecule type" value="Genomic_DNA"/>
</dbReference>
<dbReference type="Pfam" id="PF11066">
    <property type="entry name" value="DUF2867"/>
    <property type="match status" value="1"/>
</dbReference>
<organism evidence="2 3">
    <name type="scientific">Paucihalobacter ruber</name>
    <dbReference type="NCBI Taxonomy" id="2567861"/>
    <lineage>
        <taxon>Bacteria</taxon>
        <taxon>Pseudomonadati</taxon>
        <taxon>Bacteroidota</taxon>
        <taxon>Flavobacteriia</taxon>
        <taxon>Flavobacteriales</taxon>
        <taxon>Flavobacteriaceae</taxon>
        <taxon>Paucihalobacter</taxon>
    </lineage>
</organism>
<dbReference type="InterPro" id="IPR016040">
    <property type="entry name" value="NAD(P)-bd_dom"/>
</dbReference>
<accession>A0A506PH91</accession>
<dbReference type="Proteomes" id="UP000317332">
    <property type="component" value="Unassembled WGS sequence"/>
</dbReference>
<dbReference type="SUPFAM" id="SSF51735">
    <property type="entry name" value="NAD(P)-binding Rossmann-fold domains"/>
    <property type="match status" value="1"/>
</dbReference>
<reference evidence="2 3" key="1">
    <citation type="submission" date="2019-06" db="EMBL/GenBank/DDBJ databases">
        <title>Flavobacteriaceae Paucihalobacterium erythroidium CWB-1, complete genome.</title>
        <authorList>
            <person name="Wu S."/>
        </authorList>
    </citation>
    <scope>NUCLEOTIDE SEQUENCE [LARGE SCALE GENOMIC DNA]</scope>
    <source>
        <strain evidence="2 3">CWB-1</strain>
    </source>
</reference>
<gene>
    <name evidence="2" type="ORF">FJ651_08905</name>
</gene>
<dbReference type="OrthoDB" id="9774199at2"/>
<protein>
    <submittedName>
        <fullName evidence="2">SDR family oxidoreductase</fullName>
    </submittedName>
</protein>
<dbReference type="GO" id="GO:0044877">
    <property type="term" value="F:protein-containing complex binding"/>
    <property type="evidence" value="ECO:0007669"/>
    <property type="project" value="TreeGrafter"/>
</dbReference>
<dbReference type="PANTHER" id="PTHR12126:SF11">
    <property type="entry name" value="NADH DEHYDROGENASE [UBIQUINONE] 1 ALPHA SUBCOMPLEX SUBUNIT 9, MITOCHONDRIAL"/>
    <property type="match status" value="1"/>
</dbReference>
<proteinExistence type="predicted"/>
<dbReference type="RefSeq" id="WP_140990168.1">
    <property type="nucleotide sequence ID" value="NZ_VHIQ01000004.1"/>
</dbReference>
<comment type="caution">
    <text evidence="2">The sequence shown here is derived from an EMBL/GenBank/DDBJ whole genome shotgun (WGS) entry which is preliminary data.</text>
</comment>
<name>A0A506PH91_9FLAO</name>
<sequence>MRILVTGATGYIGKRIIPLLLQEGHTVICAVRDIPRVKQLFKDQEDIELVEADFLKADTLKNLPKDIDAAYYLIHSMSNSAKEFHVLEEKCAFNFKRYAESTRVKQVIYLSGITNDTKLSKHLLSRKNVEEQLQSHHYALTVFKAGIIVGSGSASFEIIRDLVEKLPFMIAPKWLNTKTQPIGVRDVLSFLTKALGREDLYNQSYDIFGPNVLTYKEMLLQFAETRGLKRYILTVPVMTPRLSSYWLYFVTSTSYKLAASLVNSMGVEVIGNPSDINSKLEIEPMSYKKAVSLAFVKIEQNSIISSWKDSYISSGKLKNYVHTFINVPTYGCFKDFKSRPVKNTNKVIDKIWAIGGDTGWYYGTFLWKIRGFMDQFFGGTGLRRGRRHPNELNAGDALDFWRVIYANKEKQKLLLYAEMKLPGEAWLEFKIEDNILYQTATFRPKGLAGRLYWYAVTPFHWFVFDGMINAIVKEK</sequence>